<evidence type="ECO:0008006" key="4">
    <source>
        <dbReference type="Google" id="ProtNLM"/>
    </source>
</evidence>
<evidence type="ECO:0000313" key="2">
    <source>
        <dbReference type="EMBL" id="KAJ8986541.1"/>
    </source>
</evidence>
<sequence length="901" mass="102418">MDASASAVSRNGNGKRKYEHGPVMRVSSPFINTASSSYQQACSKPFNGRKLVFQPLATSNRLSGDDTSHRCEPPAVPHETTTGGPASAGQFTFVVSTADNFLPGQRYRTARYSRQTSVSLGDDGEPAHKRLRLTCETQQAQKPILRPSRPIAISDQVNSDIWQGILSYCDPKLLLKLKTINSAFYRLLSDRSAIWKQSRQNYFGADMPDCPQGLTEQQYVDLLAGRGCQSRTCPNENTARVFWTFQTRLCPKCFKERTIRADDLPLQRCHSIYLSNIKDSADTRVQLWELLPMARSDGRRYMQPRPVDVTTNSWRGGSNSCHFAFLKSSYAQLEDMYLDFVASSPQSNDALKGWVEGVRRQTMAFMTEVQQIEAWYKVRNGADRDLQQVRIDFFETRAAQLSPPLQSRILWNMAAFRRVIRVPQAPSERSWNTLKAKILPYREQAEQVEQFKIAMAHRDHSRFSPSIRLSEKLHDHRSGRSKWVRTLQPEQTFVLELGQEVFARCLDDKVADEDLLLMCLNGVYHVYEQLKKTSKCPVGLNFDGTTGPYILTLDDARMIVEDVFMKEISPRSQRGETVFRGLRCRGCHRSDFIKTWSFTAAFEHILEAHSQQIGEGLEFWRFAVPFGSCKLRDGRDGPLRFPWYSVPWPKCLPLAPSHQETREMGHWHPDSNEVYTPLRVRNTISAFEGRQPRHNGLPGSDFVGNIVSAATALKGLWLDGTCQMKIALKYAADRYVSTLGTVAPISLLKESVERLRHANPAIELRFRCGVCVGDGGVVQSAKHVKYKLPIETLLIHWEEKHHNSDRVWSQNLMSLPSDSVLMERIEEADGRLQHEKDRAKNRTAELPSNLRKRPRLKGNVVMQTRLASEALDELFARRHPNPSESNVGKPACRTTVAATER</sequence>
<feature type="region of interest" description="Disordered" evidence="1">
    <location>
        <begin position="59"/>
        <end position="87"/>
    </location>
</feature>
<organism evidence="2 3">
    <name type="scientific">Exophiala dermatitidis</name>
    <name type="common">Black yeast-like fungus</name>
    <name type="synonym">Wangiella dermatitidis</name>
    <dbReference type="NCBI Taxonomy" id="5970"/>
    <lineage>
        <taxon>Eukaryota</taxon>
        <taxon>Fungi</taxon>
        <taxon>Dikarya</taxon>
        <taxon>Ascomycota</taxon>
        <taxon>Pezizomycotina</taxon>
        <taxon>Eurotiomycetes</taxon>
        <taxon>Chaetothyriomycetidae</taxon>
        <taxon>Chaetothyriales</taxon>
        <taxon>Herpotrichiellaceae</taxon>
        <taxon>Exophiala</taxon>
    </lineage>
</organism>
<feature type="region of interest" description="Disordered" evidence="1">
    <location>
        <begin position="1"/>
        <end position="21"/>
    </location>
</feature>
<protein>
    <recommendedName>
        <fullName evidence="4">F-box domain-containing protein</fullName>
    </recommendedName>
</protein>
<dbReference type="AlphaFoldDB" id="A0AAN6EJR8"/>
<comment type="caution">
    <text evidence="2">The sequence shown here is derived from an EMBL/GenBank/DDBJ whole genome shotgun (WGS) entry which is preliminary data.</text>
</comment>
<evidence type="ECO:0000256" key="1">
    <source>
        <dbReference type="SAM" id="MobiDB-lite"/>
    </source>
</evidence>
<feature type="compositionally biased region" description="Basic and acidic residues" evidence="1">
    <location>
        <begin position="63"/>
        <end position="72"/>
    </location>
</feature>
<feature type="compositionally biased region" description="Basic and acidic residues" evidence="1">
    <location>
        <begin position="829"/>
        <end position="843"/>
    </location>
</feature>
<dbReference type="Proteomes" id="UP001161757">
    <property type="component" value="Unassembled WGS sequence"/>
</dbReference>
<gene>
    <name evidence="2" type="ORF">HRR80_009357</name>
</gene>
<feature type="region of interest" description="Disordered" evidence="1">
    <location>
        <begin position="829"/>
        <end position="856"/>
    </location>
</feature>
<feature type="compositionally biased region" description="Polar residues" evidence="1">
    <location>
        <begin position="1"/>
        <end position="12"/>
    </location>
</feature>
<dbReference type="EMBL" id="JAJGCB010000035">
    <property type="protein sequence ID" value="KAJ8986541.1"/>
    <property type="molecule type" value="Genomic_DNA"/>
</dbReference>
<proteinExistence type="predicted"/>
<reference evidence="2" key="1">
    <citation type="submission" date="2023-01" db="EMBL/GenBank/DDBJ databases">
        <title>Exophiala dermititidis isolated from Cystic Fibrosis Patient.</title>
        <authorList>
            <person name="Kurbessoian T."/>
            <person name="Crocker A."/>
            <person name="Murante D."/>
            <person name="Hogan D.A."/>
            <person name="Stajich J.E."/>
        </authorList>
    </citation>
    <scope>NUCLEOTIDE SEQUENCE</scope>
    <source>
        <strain evidence="2">Ex8</strain>
    </source>
</reference>
<name>A0AAN6EJR8_EXODE</name>
<evidence type="ECO:0000313" key="3">
    <source>
        <dbReference type="Proteomes" id="UP001161757"/>
    </source>
</evidence>
<accession>A0AAN6EJR8</accession>
<feature type="region of interest" description="Disordered" evidence="1">
    <location>
        <begin position="878"/>
        <end position="901"/>
    </location>
</feature>